<organism evidence="2 3">
    <name type="scientific">Thalassomonas actiniarum</name>
    <dbReference type="NCBI Taxonomy" id="485447"/>
    <lineage>
        <taxon>Bacteria</taxon>
        <taxon>Pseudomonadati</taxon>
        <taxon>Pseudomonadota</taxon>
        <taxon>Gammaproteobacteria</taxon>
        <taxon>Alteromonadales</taxon>
        <taxon>Colwelliaceae</taxon>
        <taxon>Thalassomonas</taxon>
    </lineage>
</organism>
<name>A0AAE9YPF7_9GAMM</name>
<evidence type="ECO:0000313" key="2">
    <source>
        <dbReference type="EMBL" id="WDD98427.1"/>
    </source>
</evidence>
<dbReference type="EMBL" id="CP059735">
    <property type="protein sequence ID" value="WDD98427.1"/>
    <property type="molecule type" value="Genomic_DNA"/>
</dbReference>
<sequence>MRLVAIVCMVFLLLACSNTAINNEHPQWDFDHNVQFQQKDLGDNRYYIKVVSTSKTRFSQLATFLMRKSLNICQSYGFKIEVLKGVEGFNDRRSFPNLIMDSLAANVECKS</sequence>
<keyword evidence="3" id="KW-1185">Reference proteome</keyword>
<accession>A0AAE9YPF7</accession>
<keyword evidence="1" id="KW-0732">Signal</keyword>
<gene>
    <name evidence="2" type="ORF">SG35_024725</name>
</gene>
<evidence type="ECO:0000313" key="3">
    <source>
        <dbReference type="Proteomes" id="UP000032568"/>
    </source>
</evidence>
<proteinExistence type="predicted"/>
<dbReference type="Proteomes" id="UP000032568">
    <property type="component" value="Chromosome"/>
</dbReference>
<reference evidence="2 3" key="2">
    <citation type="journal article" date="2022" name="Mar. Drugs">
        <title>Bioassay-Guided Fractionation Leads to the Detection of Cholic Acid Generated by the Rare Thalassomonas sp.</title>
        <authorList>
            <person name="Pheiffer F."/>
            <person name="Schneider Y.K."/>
            <person name="Hansen E.H."/>
            <person name="Andersen J.H."/>
            <person name="Isaksson J."/>
            <person name="Busche T."/>
            <person name="R C."/>
            <person name="Kalinowski J."/>
            <person name="Zyl L.V."/>
            <person name="Trindade M."/>
        </authorList>
    </citation>
    <scope>NUCLEOTIDE SEQUENCE [LARGE SCALE GENOMIC DNA]</scope>
    <source>
        <strain evidence="2 3">A5K-106</strain>
    </source>
</reference>
<dbReference type="KEGG" id="tact:SG35_024725"/>
<evidence type="ECO:0008006" key="4">
    <source>
        <dbReference type="Google" id="ProtNLM"/>
    </source>
</evidence>
<evidence type="ECO:0000256" key="1">
    <source>
        <dbReference type="SAM" id="SignalP"/>
    </source>
</evidence>
<dbReference type="PROSITE" id="PS51257">
    <property type="entry name" value="PROKAR_LIPOPROTEIN"/>
    <property type="match status" value="1"/>
</dbReference>
<feature type="chain" id="PRO_5042071005" description="Lipoprotein" evidence="1">
    <location>
        <begin position="21"/>
        <end position="111"/>
    </location>
</feature>
<reference evidence="2 3" key="1">
    <citation type="journal article" date="2015" name="Genome Announc.">
        <title>Draft Genome Sequences of Marine Isolates of Thalassomonas viridans and Thalassomonas actiniarum.</title>
        <authorList>
            <person name="Olonade I."/>
            <person name="van Zyl L.J."/>
            <person name="Trindade M."/>
        </authorList>
    </citation>
    <scope>NUCLEOTIDE SEQUENCE [LARGE SCALE GENOMIC DNA]</scope>
    <source>
        <strain evidence="2 3">A5K-106</strain>
    </source>
</reference>
<dbReference type="RefSeq" id="WP_044833616.1">
    <property type="nucleotide sequence ID" value="NZ_CP059735.1"/>
</dbReference>
<protein>
    <recommendedName>
        <fullName evidence="4">Lipoprotein</fullName>
    </recommendedName>
</protein>
<feature type="signal peptide" evidence="1">
    <location>
        <begin position="1"/>
        <end position="20"/>
    </location>
</feature>
<dbReference type="AlphaFoldDB" id="A0AAE9YPF7"/>